<organism evidence="1 2">
    <name type="scientific">Kibdelosporangium aridum</name>
    <dbReference type="NCBI Taxonomy" id="2030"/>
    <lineage>
        <taxon>Bacteria</taxon>
        <taxon>Bacillati</taxon>
        <taxon>Actinomycetota</taxon>
        <taxon>Actinomycetes</taxon>
        <taxon>Pseudonocardiales</taxon>
        <taxon>Pseudonocardiaceae</taxon>
        <taxon>Kibdelosporangium</taxon>
    </lineage>
</organism>
<dbReference type="OrthoDB" id="3575438at2"/>
<dbReference type="Proteomes" id="UP000287547">
    <property type="component" value="Unassembled WGS sequence"/>
</dbReference>
<evidence type="ECO:0000313" key="1">
    <source>
        <dbReference type="EMBL" id="RSM86530.1"/>
    </source>
</evidence>
<proteinExistence type="predicted"/>
<dbReference type="EMBL" id="QHKI01000008">
    <property type="protein sequence ID" value="RSM86530.1"/>
    <property type="molecule type" value="Genomic_DNA"/>
</dbReference>
<dbReference type="RefSeq" id="WP_037270357.1">
    <property type="nucleotide sequence ID" value="NZ_QHKI01000008.1"/>
</dbReference>
<comment type="caution">
    <text evidence="1">The sequence shown here is derived from an EMBL/GenBank/DDBJ whole genome shotgun (WGS) entry which is preliminary data.</text>
</comment>
<reference evidence="1 2" key="1">
    <citation type="submission" date="2018-05" db="EMBL/GenBank/DDBJ databases">
        <title>Evolution of GPA BGCs.</title>
        <authorList>
            <person name="Waglechner N."/>
            <person name="Wright G.D."/>
        </authorList>
    </citation>
    <scope>NUCLEOTIDE SEQUENCE [LARGE SCALE GENOMIC DNA]</scope>
    <source>
        <strain evidence="1 2">A82846</strain>
    </source>
</reference>
<dbReference type="AlphaFoldDB" id="A0A428ZEY6"/>
<evidence type="ECO:0000313" key="2">
    <source>
        <dbReference type="Proteomes" id="UP000287547"/>
    </source>
</evidence>
<gene>
    <name evidence="1" type="ORF">DMH04_12785</name>
</gene>
<name>A0A428ZEY6_KIBAR</name>
<sequence>MSSWIEVINYVRTRYEVLEESDDWLRFRLDTEGDRSQQVSVHHVPDADGGAWLEISSPVGWADKIDLRKLLELAGSVVVGGVAIVDGVALLKHTVPVEDLSVREEFERPLKLVVARADSFERELAGTDHF</sequence>
<protein>
    <submittedName>
        <fullName evidence="1">Uncharacterized protein</fullName>
    </submittedName>
</protein>
<accession>A0A428ZEY6</accession>